<gene>
    <name evidence="2" type="ORF">DY78_GL001353</name>
</gene>
<name>A0A0R2P0J4_9LACO</name>
<evidence type="ECO:0000313" key="3">
    <source>
        <dbReference type="Proteomes" id="UP000050920"/>
    </source>
</evidence>
<evidence type="ECO:0000313" key="2">
    <source>
        <dbReference type="EMBL" id="KRO29187.1"/>
    </source>
</evidence>
<dbReference type="RefSeq" id="WP_024626048.1">
    <property type="nucleotide sequence ID" value="NZ_AYGX02000017.1"/>
</dbReference>
<sequence length="118" mass="13339">MEIGPLSEWIAAFAEIIAVIVALFLPYVTARRERGKRLQRFKKIVSQSLNKAEQNQLNQDFDDFRAFIRISSLLETDETLLAVLQVGQEIVNVVGTSQTLTATQIADLKALETRLQTY</sequence>
<evidence type="ECO:0000256" key="1">
    <source>
        <dbReference type="SAM" id="Phobius"/>
    </source>
</evidence>
<reference evidence="2 3" key="1">
    <citation type="journal article" date="2015" name="Genome Announc.">
        <title>Expanding the biotechnology potential of lactobacilli through comparative genomics of 213 strains and associated genera.</title>
        <authorList>
            <person name="Sun Z."/>
            <person name="Harris H.M."/>
            <person name="McCann A."/>
            <person name="Guo C."/>
            <person name="Argimon S."/>
            <person name="Zhang W."/>
            <person name="Yang X."/>
            <person name="Jeffery I.B."/>
            <person name="Cooney J.C."/>
            <person name="Kagawa T.F."/>
            <person name="Liu W."/>
            <person name="Song Y."/>
            <person name="Salvetti E."/>
            <person name="Wrobel A."/>
            <person name="Rasinkangas P."/>
            <person name="Parkhill J."/>
            <person name="Rea M.C."/>
            <person name="O'Sullivan O."/>
            <person name="Ritari J."/>
            <person name="Douillard F.P."/>
            <person name="Paul Ross R."/>
            <person name="Yang R."/>
            <person name="Briner A.E."/>
            <person name="Felis G.E."/>
            <person name="de Vos W.M."/>
            <person name="Barrangou R."/>
            <person name="Klaenhammer T.R."/>
            <person name="Caufield P.W."/>
            <person name="Cui Y."/>
            <person name="Zhang H."/>
            <person name="O'Toole P.W."/>
        </authorList>
    </citation>
    <scope>NUCLEOTIDE SEQUENCE [LARGE SCALE GENOMIC DNA]</scope>
    <source>
        <strain evidence="2 3">DSM 21115</strain>
    </source>
</reference>
<proteinExistence type="predicted"/>
<accession>A0A0R2P0J4</accession>
<protein>
    <submittedName>
        <fullName evidence="2">Uncharacterized protein</fullName>
    </submittedName>
</protein>
<dbReference type="EMBL" id="AYGX02000017">
    <property type="protein sequence ID" value="KRO29187.1"/>
    <property type="molecule type" value="Genomic_DNA"/>
</dbReference>
<organism evidence="2 3">
    <name type="scientific">Lactiplantibacillus fabifermentans DSM 21115</name>
    <dbReference type="NCBI Taxonomy" id="1413187"/>
    <lineage>
        <taxon>Bacteria</taxon>
        <taxon>Bacillati</taxon>
        <taxon>Bacillota</taxon>
        <taxon>Bacilli</taxon>
        <taxon>Lactobacillales</taxon>
        <taxon>Lactobacillaceae</taxon>
        <taxon>Lactiplantibacillus</taxon>
    </lineage>
</organism>
<dbReference type="AlphaFoldDB" id="A0A0R2P0J4"/>
<keyword evidence="1" id="KW-0472">Membrane</keyword>
<keyword evidence="3" id="KW-1185">Reference proteome</keyword>
<dbReference type="Proteomes" id="UP000050920">
    <property type="component" value="Unassembled WGS sequence"/>
</dbReference>
<comment type="caution">
    <text evidence="2">The sequence shown here is derived from an EMBL/GenBank/DDBJ whole genome shotgun (WGS) entry which is preliminary data.</text>
</comment>
<feature type="transmembrane region" description="Helical" evidence="1">
    <location>
        <begin position="6"/>
        <end position="30"/>
    </location>
</feature>
<keyword evidence="1" id="KW-0812">Transmembrane</keyword>
<keyword evidence="1" id="KW-1133">Transmembrane helix</keyword>